<evidence type="ECO:0000313" key="1">
    <source>
        <dbReference type="EMBL" id="RKF60563.1"/>
    </source>
</evidence>
<gene>
    <name evidence="1" type="ORF">GcM3_164019</name>
</gene>
<evidence type="ECO:0000313" key="2">
    <source>
        <dbReference type="Proteomes" id="UP000283383"/>
    </source>
</evidence>
<proteinExistence type="predicted"/>
<organism evidence="1 2">
    <name type="scientific">Golovinomyces cichoracearum</name>
    <dbReference type="NCBI Taxonomy" id="62708"/>
    <lineage>
        <taxon>Eukaryota</taxon>
        <taxon>Fungi</taxon>
        <taxon>Dikarya</taxon>
        <taxon>Ascomycota</taxon>
        <taxon>Pezizomycotina</taxon>
        <taxon>Leotiomycetes</taxon>
        <taxon>Erysiphales</taxon>
        <taxon>Erysiphaceae</taxon>
        <taxon>Golovinomyces</taxon>
    </lineage>
</organism>
<dbReference type="Gene3D" id="3.30.420.10">
    <property type="entry name" value="Ribonuclease H-like superfamily/Ribonuclease H"/>
    <property type="match status" value="1"/>
</dbReference>
<name>A0A420HT11_9PEZI</name>
<dbReference type="GO" id="GO:0003676">
    <property type="term" value="F:nucleic acid binding"/>
    <property type="evidence" value="ECO:0007669"/>
    <property type="project" value="InterPro"/>
</dbReference>
<reference evidence="1 2" key="1">
    <citation type="journal article" date="2018" name="BMC Genomics">
        <title>Comparative genome analyses reveal sequence features reflecting distinct modes of host-adaptation between dicot and monocot powdery mildew.</title>
        <authorList>
            <person name="Wu Y."/>
            <person name="Ma X."/>
            <person name="Pan Z."/>
            <person name="Kale S.D."/>
            <person name="Song Y."/>
            <person name="King H."/>
            <person name="Zhang Q."/>
            <person name="Presley C."/>
            <person name="Deng X."/>
            <person name="Wei C.I."/>
            <person name="Xiao S."/>
        </authorList>
    </citation>
    <scope>NUCLEOTIDE SEQUENCE [LARGE SCALE GENOMIC DNA]</scope>
    <source>
        <strain evidence="1">UMSG3</strain>
    </source>
</reference>
<dbReference type="EMBL" id="MCBQ01016423">
    <property type="protein sequence ID" value="RKF60563.1"/>
    <property type="molecule type" value="Genomic_DNA"/>
</dbReference>
<dbReference type="AlphaFoldDB" id="A0A420HT11"/>
<comment type="caution">
    <text evidence="1">The sequence shown here is derived from an EMBL/GenBank/DDBJ whole genome shotgun (WGS) entry which is preliminary data.</text>
</comment>
<dbReference type="Proteomes" id="UP000283383">
    <property type="component" value="Unassembled WGS sequence"/>
</dbReference>
<sequence length="64" mass="7772">MKRHIQDKYLRQSHDRQTISRDDLRRLIQEAWDLVRDEEIAVLYDSWRDRCNAVIRANGGPTQY</sequence>
<protein>
    <submittedName>
        <fullName evidence="1">Uncharacterized protein</fullName>
    </submittedName>
</protein>
<accession>A0A420HT11</accession>
<keyword evidence="2" id="KW-1185">Reference proteome</keyword>
<dbReference type="InterPro" id="IPR036397">
    <property type="entry name" value="RNaseH_sf"/>
</dbReference>